<keyword evidence="3" id="KW-0804">Transcription</keyword>
<feature type="region of interest" description="Disordered" evidence="4">
    <location>
        <begin position="69"/>
        <end position="163"/>
    </location>
</feature>
<dbReference type="InterPro" id="IPR036388">
    <property type="entry name" value="WH-like_DNA-bd_sf"/>
</dbReference>
<accession>A0ABU8AZ79</accession>
<sequence length="163" mass="18271">MHSDSRLSARELEILLLAAHGMSDADMSRRLSISPRTVASHMRSIREKLRAKNRTHLIVTALRAGILALGTDRSEKPDRGERDDVGEKGDWSDRTGRTGRSDPWARTDGLEGVDRLDRVNRMDRGDRADRPDRAGRPGRPDRLDETFRLTGRNGVRARPVGIA</sequence>
<keyword evidence="7" id="KW-1185">Reference proteome</keyword>
<dbReference type="PROSITE" id="PS50043">
    <property type="entry name" value="HTH_LUXR_2"/>
    <property type="match status" value="1"/>
</dbReference>
<keyword evidence="1" id="KW-0805">Transcription regulation</keyword>
<dbReference type="Proteomes" id="UP001310290">
    <property type="component" value="Unassembled WGS sequence"/>
</dbReference>
<gene>
    <name evidence="6" type="ORF">QBA35_38195</name>
</gene>
<dbReference type="RefSeq" id="WP_334662105.1">
    <property type="nucleotide sequence ID" value="NZ_JARULZ010000003.1"/>
</dbReference>
<feature type="domain" description="HTH luxR-type" evidence="5">
    <location>
        <begin position="1"/>
        <end position="65"/>
    </location>
</feature>
<evidence type="ECO:0000256" key="2">
    <source>
        <dbReference type="ARBA" id="ARBA00023125"/>
    </source>
</evidence>
<dbReference type="PRINTS" id="PR00038">
    <property type="entry name" value="HTHLUXR"/>
</dbReference>
<reference evidence="6" key="1">
    <citation type="submission" date="2023-04" db="EMBL/GenBank/DDBJ databases">
        <title>Genomic diversity of scab-causing Streptomyces spp. in the province of Quebec, Canada.</title>
        <authorList>
            <person name="Biessy A."/>
            <person name="Cadieux M."/>
            <person name="Ciotola M."/>
            <person name="Filion M."/>
        </authorList>
    </citation>
    <scope>NUCLEOTIDE SEQUENCE</scope>
    <source>
        <strain evidence="6">B21-115</strain>
    </source>
</reference>
<dbReference type="SUPFAM" id="SSF46894">
    <property type="entry name" value="C-terminal effector domain of the bipartite response regulators"/>
    <property type="match status" value="1"/>
</dbReference>
<proteinExistence type="predicted"/>
<evidence type="ECO:0000256" key="1">
    <source>
        <dbReference type="ARBA" id="ARBA00023015"/>
    </source>
</evidence>
<comment type="caution">
    <text evidence="6">The sequence shown here is derived from an EMBL/GenBank/DDBJ whole genome shotgun (WGS) entry which is preliminary data.</text>
</comment>
<name>A0ABU8AZ79_9ACTN</name>
<organism evidence="6 7">
    <name type="scientific">Streptomyces bottropensis</name>
    <dbReference type="NCBI Taxonomy" id="42235"/>
    <lineage>
        <taxon>Bacteria</taxon>
        <taxon>Bacillati</taxon>
        <taxon>Actinomycetota</taxon>
        <taxon>Actinomycetes</taxon>
        <taxon>Kitasatosporales</taxon>
        <taxon>Streptomycetaceae</taxon>
        <taxon>Streptomyces</taxon>
    </lineage>
</organism>
<dbReference type="PANTHER" id="PTHR44688">
    <property type="entry name" value="DNA-BINDING TRANSCRIPTIONAL ACTIVATOR DEVR_DOSR"/>
    <property type="match status" value="1"/>
</dbReference>
<dbReference type="InterPro" id="IPR000792">
    <property type="entry name" value="Tscrpt_reg_LuxR_C"/>
</dbReference>
<protein>
    <submittedName>
        <fullName evidence="6">Helix-turn-helix transcriptional regulator</fullName>
    </submittedName>
</protein>
<evidence type="ECO:0000256" key="3">
    <source>
        <dbReference type="ARBA" id="ARBA00023163"/>
    </source>
</evidence>
<dbReference type="InterPro" id="IPR016032">
    <property type="entry name" value="Sig_transdc_resp-reg_C-effctor"/>
</dbReference>
<evidence type="ECO:0000256" key="4">
    <source>
        <dbReference type="SAM" id="MobiDB-lite"/>
    </source>
</evidence>
<dbReference type="EMBL" id="JARULZ010000003">
    <property type="protein sequence ID" value="MEH0638997.1"/>
    <property type="molecule type" value="Genomic_DNA"/>
</dbReference>
<dbReference type="CDD" id="cd06170">
    <property type="entry name" value="LuxR_C_like"/>
    <property type="match status" value="1"/>
</dbReference>
<dbReference type="SMART" id="SM00421">
    <property type="entry name" value="HTH_LUXR"/>
    <property type="match status" value="1"/>
</dbReference>
<dbReference type="PANTHER" id="PTHR44688:SF16">
    <property type="entry name" value="DNA-BINDING TRANSCRIPTIONAL ACTIVATOR DEVR_DOSR"/>
    <property type="match status" value="1"/>
</dbReference>
<dbReference type="Pfam" id="PF00196">
    <property type="entry name" value="GerE"/>
    <property type="match status" value="1"/>
</dbReference>
<evidence type="ECO:0000313" key="6">
    <source>
        <dbReference type="EMBL" id="MEH0638997.1"/>
    </source>
</evidence>
<keyword evidence="2" id="KW-0238">DNA-binding</keyword>
<dbReference type="Gene3D" id="1.10.10.10">
    <property type="entry name" value="Winged helix-like DNA-binding domain superfamily/Winged helix DNA-binding domain"/>
    <property type="match status" value="1"/>
</dbReference>
<feature type="compositionally biased region" description="Basic and acidic residues" evidence="4">
    <location>
        <begin position="72"/>
        <end position="147"/>
    </location>
</feature>
<evidence type="ECO:0000259" key="5">
    <source>
        <dbReference type="PROSITE" id="PS50043"/>
    </source>
</evidence>
<evidence type="ECO:0000313" key="7">
    <source>
        <dbReference type="Proteomes" id="UP001310290"/>
    </source>
</evidence>